<evidence type="ECO:0000256" key="5">
    <source>
        <dbReference type="ARBA" id="ARBA00023242"/>
    </source>
</evidence>
<feature type="domain" description="OVATE" evidence="8">
    <location>
        <begin position="306"/>
        <end position="365"/>
    </location>
</feature>
<feature type="compositionally biased region" description="Low complexity" evidence="7">
    <location>
        <begin position="284"/>
        <end position="297"/>
    </location>
</feature>
<feature type="region of interest" description="Disordered" evidence="7">
    <location>
        <begin position="24"/>
        <end position="54"/>
    </location>
</feature>
<feature type="region of interest" description="Disordered" evidence="7">
    <location>
        <begin position="66"/>
        <end position="163"/>
    </location>
</feature>
<dbReference type="PROSITE" id="PS51754">
    <property type="entry name" value="OVATE"/>
    <property type="match status" value="1"/>
</dbReference>
<gene>
    <name evidence="9" type="ORF">F511_22810</name>
</gene>
<dbReference type="InterPro" id="IPR025830">
    <property type="entry name" value="DNA_bnd_dom_ovate"/>
</dbReference>
<dbReference type="EMBL" id="KQ999853">
    <property type="protein sequence ID" value="KZV40871.1"/>
    <property type="molecule type" value="Genomic_DNA"/>
</dbReference>
<dbReference type="OrthoDB" id="910011at2759"/>
<dbReference type="Pfam" id="PF04844">
    <property type="entry name" value="Ovate"/>
    <property type="match status" value="1"/>
</dbReference>
<sequence length="372" mass="42026">MGNYKFRFSDLIPNSWFYKLKEGNKTRKNQHKHRTVPSSSPSPFAVAEPKTHLSDHRKSYHFMRDLTQSSNSPLRPRISVKQSSPVEPPRRSSRRRRSAKRDRRQQKLYTSSASADSSCRASVESAWTKGHGESVGPRDIDQQTSSSDYDSVSPEYGSDRGLTPDTFDGMLSCSTSCRCSVENDTVSEHDHLPPIITKKLQEPTKILKPSVDFPEKNAYGSLSVKVVKEDFPSTPSATSSSKDHQNKIITSPVRRHSPKVSPPGLRLRTNSPRIGNLRTQARKNTSTSSNSSSAGSRRSVAESFAVVKSSKDPRRDFRESMVEMIFENNISASKDLEELLACYLSLNSDEYHDLIINVFKQIWFEFLHVRLK</sequence>
<evidence type="ECO:0000256" key="2">
    <source>
        <dbReference type="ARBA" id="ARBA00022491"/>
    </source>
</evidence>
<evidence type="ECO:0000256" key="3">
    <source>
        <dbReference type="ARBA" id="ARBA00023015"/>
    </source>
</evidence>
<evidence type="ECO:0000256" key="6">
    <source>
        <dbReference type="RuleBase" id="RU367028"/>
    </source>
</evidence>
<feature type="compositionally biased region" description="Basic residues" evidence="7">
    <location>
        <begin position="26"/>
        <end position="35"/>
    </location>
</feature>
<feature type="compositionally biased region" description="Basic residues" evidence="7">
    <location>
        <begin position="91"/>
        <end position="106"/>
    </location>
</feature>
<organism evidence="9 10">
    <name type="scientific">Dorcoceras hygrometricum</name>
    <dbReference type="NCBI Taxonomy" id="472368"/>
    <lineage>
        <taxon>Eukaryota</taxon>
        <taxon>Viridiplantae</taxon>
        <taxon>Streptophyta</taxon>
        <taxon>Embryophyta</taxon>
        <taxon>Tracheophyta</taxon>
        <taxon>Spermatophyta</taxon>
        <taxon>Magnoliopsida</taxon>
        <taxon>eudicotyledons</taxon>
        <taxon>Gunneridae</taxon>
        <taxon>Pentapetalae</taxon>
        <taxon>asterids</taxon>
        <taxon>lamiids</taxon>
        <taxon>Lamiales</taxon>
        <taxon>Gesneriaceae</taxon>
        <taxon>Didymocarpoideae</taxon>
        <taxon>Trichosporeae</taxon>
        <taxon>Loxocarpinae</taxon>
        <taxon>Dorcoceras</taxon>
    </lineage>
</organism>
<feature type="compositionally biased region" description="Low complexity" evidence="7">
    <location>
        <begin position="111"/>
        <end position="122"/>
    </location>
</feature>
<dbReference type="Proteomes" id="UP000250235">
    <property type="component" value="Unassembled WGS sequence"/>
</dbReference>
<dbReference type="Pfam" id="PF13724">
    <property type="entry name" value="DNA_binding_2"/>
    <property type="match status" value="1"/>
</dbReference>
<evidence type="ECO:0000256" key="1">
    <source>
        <dbReference type="ARBA" id="ARBA00004123"/>
    </source>
</evidence>
<feature type="compositionally biased region" description="Basic and acidic residues" evidence="7">
    <location>
        <begin position="130"/>
        <end position="141"/>
    </location>
</feature>
<proteinExistence type="predicted"/>
<keyword evidence="3 6" id="KW-0805">Transcription regulation</keyword>
<dbReference type="PANTHER" id="PTHR33057:SF151">
    <property type="entry name" value="TRANSCRIPTION REPRESSOR OFP1"/>
    <property type="match status" value="1"/>
</dbReference>
<accession>A0A2Z7C4N8</accession>
<dbReference type="InterPro" id="IPR038933">
    <property type="entry name" value="Ovate"/>
</dbReference>
<evidence type="ECO:0000256" key="7">
    <source>
        <dbReference type="SAM" id="MobiDB-lite"/>
    </source>
</evidence>
<keyword evidence="5 6" id="KW-0539">Nucleus</keyword>
<dbReference type="GO" id="GO:0045892">
    <property type="term" value="P:negative regulation of DNA-templated transcription"/>
    <property type="evidence" value="ECO:0007669"/>
    <property type="project" value="UniProtKB-UniRule"/>
</dbReference>
<dbReference type="NCBIfam" id="TIGR01568">
    <property type="entry name" value="A_thal_3678"/>
    <property type="match status" value="1"/>
</dbReference>
<comment type="function">
    <text evidence="6">Transcriptional repressor that regulates multiple aspects of plant growth and development.</text>
</comment>
<dbReference type="GO" id="GO:0005634">
    <property type="term" value="C:nucleus"/>
    <property type="evidence" value="ECO:0007669"/>
    <property type="project" value="UniProtKB-SubCell"/>
</dbReference>
<dbReference type="AlphaFoldDB" id="A0A2Z7C4N8"/>
<protein>
    <recommendedName>
        <fullName evidence="6">Transcription repressor</fullName>
    </recommendedName>
    <alternativeName>
        <fullName evidence="6">Ovate family protein</fullName>
    </alternativeName>
</protein>
<evidence type="ECO:0000313" key="9">
    <source>
        <dbReference type="EMBL" id="KZV40871.1"/>
    </source>
</evidence>
<name>A0A2Z7C4N8_9LAMI</name>
<keyword evidence="4 6" id="KW-0804">Transcription</keyword>
<dbReference type="GO" id="GO:0003677">
    <property type="term" value="F:DNA binding"/>
    <property type="evidence" value="ECO:0007669"/>
    <property type="project" value="InterPro"/>
</dbReference>
<evidence type="ECO:0000259" key="8">
    <source>
        <dbReference type="PROSITE" id="PS51754"/>
    </source>
</evidence>
<feature type="compositionally biased region" description="Polar residues" evidence="7">
    <location>
        <begin position="268"/>
        <end position="283"/>
    </location>
</feature>
<keyword evidence="2 6" id="KW-0678">Repressor</keyword>
<evidence type="ECO:0000313" key="10">
    <source>
        <dbReference type="Proteomes" id="UP000250235"/>
    </source>
</evidence>
<feature type="region of interest" description="Disordered" evidence="7">
    <location>
        <begin position="231"/>
        <end position="297"/>
    </location>
</feature>
<evidence type="ECO:0000256" key="4">
    <source>
        <dbReference type="ARBA" id="ARBA00023163"/>
    </source>
</evidence>
<dbReference type="PANTHER" id="PTHR33057">
    <property type="entry name" value="TRANSCRIPTION REPRESSOR OFP7-RELATED"/>
    <property type="match status" value="1"/>
</dbReference>
<dbReference type="InterPro" id="IPR006458">
    <property type="entry name" value="Ovate_C"/>
</dbReference>
<keyword evidence="10" id="KW-1185">Reference proteome</keyword>
<comment type="subcellular location">
    <subcellularLocation>
        <location evidence="1 6">Nucleus</location>
    </subcellularLocation>
</comment>
<reference evidence="9 10" key="1">
    <citation type="journal article" date="2015" name="Proc. Natl. Acad. Sci. U.S.A.">
        <title>The resurrection genome of Boea hygrometrica: A blueprint for survival of dehydration.</title>
        <authorList>
            <person name="Xiao L."/>
            <person name="Yang G."/>
            <person name="Zhang L."/>
            <person name="Yang X."/>
            <person name="Zhao S."/>
            <person name="Ji Z."/>
            <person name="Zhou Q."/>
            <person name="Hu M."/>
            <person name="Wang Y."/>
            <person name="Chen M."/>
            <person name="Xu Y."/>
            <person name="Jin H."/>
            <person name="Xiao X."/>
            <person name="Hu G."/>
            <person name="Bao F."/>
            <person name="Hu Y."/>
            <person name="Wan P."/>
            <person name="Li L."/>
            <person name="Deng X."/>
            <person name="Kuang T."/>
            <person name="Xiang C."/>
            <person name="Zhu J.K."/>
            <person name="Oliver M.J."/>
            <person name="He Y."/>
        </authorList>
    </citation>
    <scope>NUCLEOTIDE SEQUENCE [LARGE SCALE GENOMIC DNA]</scope>
    <source>
        <strain evidence="10">cv. XS01</strain>
    </source>
</reference>